<keyword evidence="2" id="KW-1185">Reference proteome</keyword>
<dbReference type="Proteomes" id="UP000830454">
    <property type="component" value="Chromosome"/>
</dbReference>
<evidence type="ECO:0000313" key="1">
    <source>
        <dbReference type="EMBL" id="UOX32406.1"/>
    </source>
</evidence>
<dbReference type="EMBL" id="CP090145">
    <property type="protein sequence ID" value="UOX32406.1"/>
    <property type="molecule type" value="Genomic_DNA"/>
</dbReference>
<proteinExistence type="predicted"/>
<reference evidence="1" key="2">
    <citation type="submission" date="2022-04" db="EMBL/GenBank/DDBJ databases">
        <title>Complete Genome Sequence of Flavobacterium sediminilitoris YSM-43, Isolated from a Tidal Sediment.</title>
        <authorList>
            <person name="Lee P.A."/>
        </authorList>
    </citation>
    <scope>NUCLEOTIDE SEQUENCE</scope>
    <source>
        <strain evidence="1">YSM-43</strain>
    </source>
</reference>
<protein>
    <submittedName>
        <fullName evidence="1">Uncharacterized protein</fullName>
    </submittedName>
</protein>
<sequence length="151" mass="18171">MIVINIPVKVHVKKYLVKRYGSKHTITKKSFIGLFILELLERKVEPHMKNTSKECSYDIEVSEFYFNKRGFYVDHVKLKFLGICLEKLFLEDFFNFIDLEMRKENANARKSIKFFLSINDIQEDELKLESIYRSYQRYSNENIKNKKIVKI</sequence>
<dbReference type="RefSeq" id="WP_246915112.1">
    <property type="nucleotide sequence ID" value="NZ_CP090145.1"/>
</dbReference>
<evidence type="ECO:0000313" key="2">
    <source>
        <dbReference type="Proteomes" id="UP000830454"/>
    </source>
</evidence>
<gene>
    <name evidence="1" type="ORF">LXD69_10115</name>
</gene>
<organism evidence="1 2">
    <name type="scientific">Flavobacterium sediminilitoris</name>
    <dbReference type="NCBI Taxonomy" id="2024526"/>
    <lineage>
        <taxon>Bacteria</taxon>
        <taxon>Pseudomonadati</taxon>
        <taxon>Bacteroidota</taxon>
        <taxon>Flavobacteriia</taxon>
        <taxon>Flavobacteriales</taxon>
        <taxon>Flavobacteriaceae</taxon>
        <taxon>Flavobacterium</taxon>
    </lineage>
</organism>
<accession>A0ABY4HIC5</accession>
<reference evidence="1" key="1">
    <citation type="submission" date="2021-12" db="EMBL/GenBank/DDBJ databases">
        <authorList>
            <person name="Cha I.-T."/>
            <person name="Lee K.-E."/>
            <person name="Park S.-J."/>
        </authorList>
    </citation>
    <scope>NUCLEOTIDE SEQUENCE</scope>
    <source>
        <strain evidence="1">YSM-43</strain>
    </source>
</reference>
<name>A0ABY4HIC5_9FLAO</name>